<evidence type="ECO:0000256" key="8">
    <source>
        <dbReference type="ARBA" id="ARBA00047984"/>
    </source>
</evidence>
<dbReference type="PROSITE" id="PS51192">
    <property type="entry name" value="HELICASE_ATP_BIND_1"/>
    <property type="match status" value="1"/>
</dbReference>
<proteinExistence type="inferred from homology"/>
<dbReference type="Pfam" id="PF00270">
    <property type="entry name" value="DEAD"/>
    <property type="match status" value="1"/>
</dbReference>
<keyword evidence="5 9" id="KW-0067">ATP-binding</keyword>
<accession>A0A8S1TYD7</accession>
<dbReference type="Pfam" id="PF00271">
    <property type="entry name" value="Helicase_C"/>
    <property type="match status" value="1"/>
</dbReference>
<feature type="domain" description="Helicase C-terminal" evidence="11">
    <location>
        <begin position="307"/>
        <end position="470"/>
    </location>
</feature>
<dbReference type="PANTHER" id="PTHR47959:SF15">
    <property type="entry name" value="RNA HELICASE"/>
    <property type="match status" value="1"/>
</dbReference>
<evidence type="ECO:0000313" key="13">
    <source>
        <dbReference type="Proteomes" id="UP000683925"/>
    </source>
</evidence>
<dbReference type="InterPro" id="IPR044764">
    <property type="entry name" value="DDX52/Rok1_DEADc"/>
</dbReference>
<dbReference type="OrthoDB" id="360161at2759"/>
<keyword evidence="2 9" id="KW-0547">Nucleotide-binding</keyword>
<evidence type="ECO:0000259" key="11">
    <source>
        <dbReference type="PROSITE" id="PS51194"/>
    </source>
</evidence>
<evidence type="ECO:0000256" key="5">
    <source>
        <dbReference type="ARBA" id="ARBA00022840"/>
    </source>
</evidence>
<protein>
    <recommendedName>
        <fullName evidence="1">RNA helicase</fullName>
        <ecNumber evidence="1">3.6.4.13</ecNumber>
    </recommendedName>
</protein>
<evidence type="ECO:0000256" key="9">
    <source>
        <dbReference type="RuleBase" id="RU000492"/>
    </source>
</evidence>
<dbReference type="SMART" id="SM00490">
    <property type="entry name" value="HELICc"/>
    <property type="match status" value="1"/>
</dbReference>
<evidence type="ECO:0000256" key="7">
    <source>
        <dbReference type="ARBA" id="ARBA00024355"/>
    </source>
</evidence>
<keyword evidence="13" id="KW-1185">Reference proteome</keyword>
<name>A0A8S1TYD7_PAROT</name>
<dbReference type="OMA" id="EMAHSIM"/>
<dbReference type="PANTHER" id="PTHR47959">
    <property type="entry name" value="ATP-DEPENDENT RNA HELICASE RHLE-RELATED"/>
    <property type="match status" value="1"/>
</dbReference>
<evidence type="ECO:0000259" key="10">
    <source>
        <dbReference type="PROSITE" id="PS51192"/>
    </source>
</evidence>
<dbReference type="GO" id="GO:0005829">
    <property type="term" value="C:cytosol"/>
    <property type="evidence" value="ECO:0007669"/>
    <property type="project" value="TreeGrafter"/>
</dbReference>
<dbReference type="AlphaFoldDB" id="A0A8S1TYD7"/>
<dbReference type="EC" id="3.6.4.13" evidence="1"/>
<evidence type="ECO:0000256" key="3">
    <source>
        <dbReference type="ARBA" id="ARBA00022801"/>
    </source>
</evidence>
<evidence type="ECO:0000256" key="6">
    <source>
        <dbReference type="ARBA" id="ARBA00022884"/>
    </source>
</evidence>
<dbReference type="SMART" id="SM00487">
    <property type="entry name" value="DEXDc"/>
    <property type="match status" value="1"/>
</dbReference>
<dbReference type="GO" id="GO:0003723">
    <property type="term" value="F:RNA binding"/>
    <property type="evidence" value="ECO:0007669"/>
    <property type="project" value="UniProtKB-KW"/>
</dbReference>
<dbReference type="GO" id="GO:0030490">
    <property type="term" value="P:maturation of SSU-rRNA"/>
    <property type="evidence" value="ECO:0007669"/>
    <property type="project" value="InterPro"/>
</dbReference>
<comment type="catalytic activity">
    <reaction evidence="8">
        <text>ATP + H2O = ADP + phosphate + H(+)</text>
        <dbReference type="Rhea" id="RHEA:13065"/>
        <dbReference type="ChEBI" id="CHEBI:15377"/>
        <dbReference type="ChEBI" id="CHEBI:15378"/>
        <dbReference type="ChEBI" id="CHEBI:30616"/>
        <dbReference type="ChEBI" id="CHEBI:43474"/>
        <dbReference type="ChEBI" id="CHEBI:456216"/>
        <dbReference type="EC" id="3.6.4.13"/>
    </reaction>
</comment>
<reference evidence="12" key="1">
    <citation type="submission" date="2021-01" db="EMBL/GenBank/DDBJ databases">
        <authorList>
            <consortium name="Genoscope - CEA"/>
            <person name="William W."/>
        </authorList>
    </citation>
    <scope>NUCLEOTIDE SEQUENCE</scope>
</reference>
<keyword evidence="4 9" id="KW-0347">Helicase</keyword>
<comment type="similarity">
    <text evidence="7">Belongs to the DEAD box helicase family. DDX52/ROK1 subfamily.</text>
</comment>
<gene>
    <name evidence="12" type="ORF">POCTA_138.1.T0320147</name>
</gene>
<organism evidence="12 13">
    <name type="scientific">Paramecium octaurelia</name>
    <dbReference type="NCBI Taxonomy" id="43137"/>
    <lineage>
        <taxon>Eukaryota</taxon>
        <taxon>Sar</taxon>
        <taxon>Alveolata</taxon>
        <taxon>Ciliophora</taxon>
        <taxon>Intramacronucleata</taxon>
        <taxon>Oligohymenophorea</taxon>
        <taxon>Peniculida</taxon>
        <taxon>Parameciidae</taxon>
        <taxon>Paramecium</taxon>
    </lineage>
</organism>
<keyword evidence="6" id="KW-0694">RNA-binding</keyword>
<evidence type="ECO:0000256" key="2">
    <source>
        <dbReference type="ARBA" id="ARBA00022741"/>
    </source>
</evidence>
<evidence type="ECO:0000256" key="4">
    <source>
        <dbReference type="ARBA" id="ARBA00022806"/>
    </source>
</evidence>
<dbReference type="GO" id="GO:0016787">
    <property type="term" value="F:hydrolase activity"/>
    <property type="evidence" value="ECO:0007669"/>
    <property type="project" value="UniProtKB-KW"/>
</dbReference>
<dbReference type="PROSITE" id="PS51194">
    <property type="entry name" value="HELICASE_CTER"/>
    <property type="match status" value="1"/>
</dbReference>
<evidence type="ECO:0000313" key="12">
    <source>
        <dbReference type="EMBL" id="CAD8156487.1"/>
    </source>
</evidence>
<dbReference type="InterPro" id="IPR011545">
    <property type="entry name" value="DEAD/DEAH_box_helicase_dom"/>
</dbReference>
<dbReference type="InterPro" id="IPR001650">
    <property type="entry name" value="Helicase_C-like"/>
</dbReference>
<dbReference type="GO" id="GO:0003724">
    <property type="term" value="F:RNA helicase activity"/>
    <property type="evidence" value="ECO:0007669"/>
    <property type="project" value="UniProtKB-EC"/>
</dbReference>
<sequence>MLSIFQVLKNGICTQKKKKVVVEQKIEAPESEQESEEQPKVVEHDLKRARRKESLDQIEEEMTKRRTQEIQHRNTLLKKLRIKISGDNINAPILTNFAKMKNYLNQDLMNQLTKSGYQKPTPIQMVAIPIILQKKNLIAIAPTGSGKTCAFALPTLQNLENHKEGGPRCLVFAPAQELADQLYKEFNKFNKELKIKQIQEMNREKQAFKQAWNHIDILISSPLKFLKLHKVVDLSTVEYVIMDEADKYFELGLLAQVKQLLRILESLQITYMFFSATLPEPVEDIYRELLIDPIKIMIGGRNHVLSRIDQQLRYVSNEYGKIQEIRNLINEGQMTPPVLVFVQSKTRAEALMYEIEQLKVIRVNCIHGDMESKTRQEIVEQFHKGTIWMLICTDMMARGIDFKDVQLVINYDFPQSMITYVHRVGRTGRAGKQGKAITLFTDDDKSMLRSLANVLKVSGCQVPEWLFQLPIAKKELKKKRERFPVKRENIEDQ</sequence>
<dbReference type="GO" id="GO:0005524">
    <property type="term" value="F:ATP binding"/>
    <property type="evidence" value="ECO:0007669"/>
    <property type="project" value="UniProtKB-KW"/>
</dbReference>
<dbReference type="EMBL" id="CAJJDP010000032">
    <property type="protein sequence ID" value="CAD8156487.1"/>
    <property type="molecule type" value="Genomic_DNA"/>
</dbReference>
<dbReference type="InterPro" id="IPR014001">
    <property type="entry name" value="Helicase_ATP-bd"/>
</dbReference>
<keyword evidence="3 9" id="KW-0378">Hydrolase</keyword>
<comment type="caution">
    <text evidence="12">The sequence shown here is derived from an EMBL/GenBank/DDBJ whole genome shotgun (WGS) entry which is preliminary data.</text>
</comment>
<dbReference type="CDD" id="cd18787">
    <property type="entry name" value="SF2_C_DEAD"/>
    <property type="match status" value="1"/>
</dbReference>
<feature type="domain" description="Helicase ATP-binding" evidence="10">
    <location>
        <begin position="128"/>
        <end position="296"/>
    </location>
</feature>
<dbReference type="InterPro" id="IPR050079">
    <property type="entry name" value="DEAD_box_RNA_helicase"/>
</dbReference>
<dbReference type="Proteomes" id="UP000683925">
    <property type="component" value="Unassembled WGS sequence"/>
</dbReference>
<dbReference type="CDD" id="cd17957">
    <property type="entry name" value="DEADc_DDX52"/>
    <property type="match status" value="1"/>
</dbReference>
<dbReference type="InterPro" id="IPR000629">
    <property type="entry name" value="RNA-helicase_DEAD-box_CS"/>
</dbReference>
<evidence type="ECO:0000256" key="1">
    <source>
        <dbReference type="ARBA" id="ARBA00012552"/>
    </source>
</evidence>
<dbReference type="PROSITE" id="PS00039">
    <property type="entry name" value="DEAD_ATP_HELICASE"/>
    <property type="match status" value="1"/>
</dbReference>